<sequence>MMIFIQLKIWEVHGEIIQGKGQQLFTIVLQQSKNLKGTFRKF</sequence>
<organism evidence="1 2">
    <name type="scientific">Gossypium armourianum</name>
    <dbReference type="NCBI Taxonomy" id="34283"/>
    <lineage>
        <taxon>Eukaryota</taxon>
        <taxon>Viridiplantae</taxon>
        <taxon>Streptophyta</taxon>
        <taxon>Embryophyta</taxon>
        <taxon>Tracheophyta</taxon>
        <taxon>Spermatophyta</taxon>
        <taxon>Magnoliopsida</taxon>
        <taxon>eudicotyledons</taxon>
        <taxon>Gunneridae</taxon>
        <taxon>Pentapetalae</taxon>
        <taxon>rosids</taxon>
        <taxon>malvids</taxon>
        <taxon>Malvales</taxon>
        <taxon>Malvaceae</taxon>
        <taxon>Malvoideae</taxon>
        <taxon>Gossypium</taxon>
    </lineage>
</organism>
<keyword evidence="2" id="KW-1185">Reference proteome</keyword>
<accession>A0A7J9IQM9</accession>
<dbReference type="AlphaFoldDB" id="A0A7J9IQM9"/>
<dbReference type="Proteomes" id="UP000593575">
    <property type="component" value="Unassembled WGS sequence"/>
</dbReference>
<gene>
    <name evidence="1" type="ORF">Goarm_020607</name>
</gene>
<name>A0A7J9IQM9_9ROSI</name>
<proteinExistence type="predicted"/>
<protein>
    <submittedName>
        <fullName evidence="1">Uncharacterized protein</fullName>
    </submittedName>
</protein>
<dbReference type="EMBL" id="JABFAE010000002">
    <property type="protein sequence ID" value="MBA0823914.1"/>
    <property type="molecule type" value="Genomic_DNA"/>
</dbReference>
<comment type="caution">
    <text evidence="1">The sequence shown here is derived from an EMBL/GenBank/DDBJ whole genome shotgun (WGS) entry which is preliminary data.</text>
</comment>
<reference evidence="1 2" key="1">
    <citation type="journal article" date="2019" name="Genome Biol. Evol.">
        <title>Insights into the evolution of the New World diploid cottons (Gossypium, subgenus Houzingenia) based on genome sequencing.</title>
        <authorList>
            <person name="Grover C.E."/>
            <person name="Arick M.A. 2nd"/>
            <person name="Thrash A."/>
            <person name="Conover J.L."/>
            <person name="Sanders W.S."/>
            <person name="Peterson D.G."/>
            <person name="Frelichowski J.E."/>
            <person name="Scheffler J.A."/>
            <person name="Scheffler B.E."/>
            <person name="Wendel J.F."/>
        </authorList>
    </citation>
    <scope>NUCLEOTIDE SEQUENCE [LARGE SCALE GENOMIC DNA]</scope>
    <source>
        <strain evidence="1">6</strain>
        <tissue evidence="1">Leaf</tissue>
    </source>
</reference>
<evidence type="ECO:0000313" key="1">
    <source>
        <dbReference type="EMBL" id="MBA0823914.1"/>
    </source>
</evidence>
<evidence type="ECO:0000313" key="2">
    <source>
        <dbReference type="Proteomes" id="UP000593575"/>
    </source>
</evidence>